<comment type="caution">
    <text evidence="6">Lacks conserved residue(s) required for the propagation of feature annotation.</text>
</comment>
<dbReference type="AlphaFoldDB" id="A0A6N6M783"/>
<keyword evidence="2 6" id="KW-0808">Transferase</keyword>
<proteinExistence type="inferred from homology"/>
<dbReference type="GO" id="GO:0005829">
    <property type="term" value="C:cytosol"/>
    <property type="evidence" value="ECO:0007669"/>
    <property type="project" value="TreeGrafter"/>
</dbReference>
<comment type="function">
    <text evidence="6">Catalyzes the transfer of a formyl group from 10-formyltetrahydrofolate to 5-phospho-ribosyl-glycinamide (GAR), producing 5-phospho-ribosyl-N-formylglycinamide (FGAR) and tetrahydrofolate.</text>
</comment>
<name>A0A6N6M783_9FLAO</name>
<evidence type="ECO:0000256" key="1">
    <source>
        <dbReference type="ARBA" id="ARBA00005054"/>
    </source>
</evidence>
<comment type="similarity">
    <text evidence="4 6">Belongs to the GART family.</text>
</comment>
<reference evidence="8 9" key="1">
    <citation type="submission" date="2019-09" db="EMBL/GenBank/DDBJ databases">
        <title>Genomes of Cryomorphaceae.</title>
        <authorList>
            <person name="Bowman J.P."/>
        </authorList>
    </citation>
    <scope>NUCLEOTIDE SEQUENCE [LARGE SCALE GENOMIC DNA]</scope>
    <source>
        <strain evidence="8 9">KCTC 52047</strain>
    </source>
</reference>
<dbReference type="InterPro" id="IPR036477">
    <property type="entry name" value="Formyl_transf_N_sf"/>
</dbReference>
<feature type="active site" description="Proton donor" evidence="6">
    <location>
        <position position="102"/>
    </location>
</feature>
<dbReference type="GO" id="GO:0006189">
    <property type="term" value="P:'de novo' IMP biosynthetic process"/>
    <property type="evidence" value="ECO:0007669"/>
    <property type="project" value="UniProtKB-UniRule"/>
</dbReference>
<feature type="binding site" evidence="6">
    <location>
        <position position="100"/>
    </location>
    <ligand>
        <name>(6R)-10-formyltetrahydrofolate</name>
        <dbReference type="ChEBI" id="CHEBI:195366"/>
    </ligand>
</feature>
<dbReference type="EC" id="2.1.2.2" evidence="6"/>
<dbReference type="EMBL" id="WACR01000007">
    <property type="protein sequence ID" value="KAB1063658.1"/>
    <property type="molecule type" value="Genomic_DNA"/>
</dbReference>
<evidence type="ECO:0000256" key="2">
    <source>
        <dbReference type="ARBA" id="ARBA00022679"/>
    </source>
</evidence>
<comment type="catalytic activity">
    <reaction evidence="5 6">
        <text>N(1)-(5-phospho-beta-D-ribosyl)glycinamide + (6R)-10-formyltetrahydrofolate = N(2)-formyl-N(1)-(5-phospho-beta-D-ribosyl)glycinamide + (6S)-5,6,7,8-tetrahydrofolate + H(+)</text>
        <dbReference type="Rhea" id="RHEA:15053"/>
        <dbReference type="ChEBI" id="CHEBI:15378"/>
        <dbReference type="ChEBI" id="CHEBI:57453"/>
        <dbReference type="ChEBI" id="CHEBI:143788"/>
        <dbReference type="ChEBI" id="CHEBI:147286"/>
        <dbReference type="ChEBI" id="CHEBI:195366"/>
        <dbReference type="EC" id="2.1.2.2"/>
    </reaction>
</comment>
<dbReference type="CDD" id="cd08645">
    <property type="entry name" value="FMT_core_GART"/>
    <property type="match status" value="1"/>
</dbReference>
<dbReference type="Pfam" id="PF00551">
    <property type="entry name" value="Formyl_trans_N"/>
    <property type="match status" value="1"/>
</dbReference>
<evidence type="ECO:0000256" key="4">
    <source>
        <dbReference type="ARBA" id="ARBA00038440"/>
    </source>
</evidence>
<dbReference type="OrthoDB" id="9806170at2"/>
<dbReference type="UniPathway" id="UPA00074">
    <property type="reaction ID" value="UER00126"/>
</dbReference>
<feature type="site" description="Raises pKa of active site His" evidence="6">
    <location>
        <position position="143"/>
    </location>
</feature>
<protein>
    <recommendedName>
        <fullName evidence="6">Phosphoribosylglycinamide formyltransferase</fullName>
        <ecNumber evidence="6">2.1.2.2</ecNumber>
    </recommendedName>
    <alternativeName>
        <fullName evidence="6">5'-phosphoribosylglycinamide transformylase</fullName>
    </alternativeName>
    <alternativeName>
        <fullName evidence="6">GAR transformylase</fullName>
        <shortName evidence="6">GART</shortName>
    </alternativeName>
</protein>
<gene>
    <name evidence="6" type="primary">purN</name>
    <name evidence="8" type="ORF">F3059_08805</name>
</gene>
<dbReference type="Proteomes" id="UP000435357">
    <property type="component" value="Unassembled WGS sequence"/>
</dbReference>
<evidence type="ECO:0000256" key="3">
    <source>
        <dbReference type="ARBA" id="ARBA00022755"/>
    </source>
</evidence>
<dbReference type="Gene3D" id="3.40.50.170">
    <property type="entry name" value="Formyl transferase, N-terminal domain"/>
    <property type="match status" value="1"/>
</dbReference>
<sequence length="187" mass="20785">MKNIAILASGTGTNAAKIMDHFIGNPEVFVSLVASNKETAGVLDEAVERGVPTAVFTNDQLNDEEFMLNMLRGIDLIVLAGFMRKVPTFLLEEFEDRIVNIHPALLPKFGGKGMYGKKVHEAVIEAGEKESGITIHLVNEEYDEGKILFQESVPVKQTDTPESLAMRVQKLEHEHFPKIIQKLVRSL</sequence>
<evidence type="ECO:0000313" key="8">
    <source>
        <dbReference type="EMBL" id="KAB1063658.1"/>
    </source>
</evidence>
<feature type="domain" description="Formyl transferase N-terminal" evidence="7">
    <location>
        <begin position="2"/>
        <end position="179"/>
    </location>
</feature>
<dbReference type="InterPro" id="IPR002376">
    <property type="entry name" value="Formyl_transf_N"/>
</dbReference>
<comment type="pathway">
    <text evidence="1 6">Purine metabolism; IMP biosynthesis via de novo pathway; N(2)-formyl-N(1)-(5-phospho-D-ribosyl)glycinamide from N(1)-(5-phospho-D-ribosyl)glycinamide (10-formyl THF route): step 1/1.</text>
</comment>
<feature type="binding site" evidence="6">
    <location>
        <begin position="12"/>
        <end position="14"/>
    </location>
    <ligand>
        <name>N(1)-(5-phospho-beta-D-ribosyl)glycinamide</name>
        <dbReference type="ChEBI" id="CHEBI:143788"/>
    </ligand>
</feature>
<evidence type="ECO:0000256" key="5">
    <source>
        <dbReference type="ARBA" id="ARBA00047664"/>
    </source>
</evidence>
<keyword evidence="9" id="KW-1185">Reference proteome</keyword>
<dbReference type="RefSeq" id="WP_151168324.1">
    <property type="nucleotide sequence ID" value="NZ_WACR01000007.1"/>
</dbReference>
<dbReference type="SUPFAM" id="SSF53328">
    <property type="entry name" value="Formyltransferase"/>
    <property type="match status" value="1"/>
</dbReference>
<dbReference type="PANTHER" id="PTHR43369:SF2">
    <property type="entry name" value="PHOSPHORIBOSYLGLYCINAMIDE FORMYLTRANSFERASE"/>
    <property type="match status" value="1"/>
</dbReference>
<dbReference type="PANTHER" id="PTHR43369">
    <property type="entry name" value="PHOSPHORIBOSYLGLYCINAMIDE FORMYLTRANSFERASE"/>
    <property type="match status" value="1"/>
</dbReference>
<dbReference type="PROSITE" id="PS00373">
    <property type="entry name" value="GART"/>
    <property type="match status" value="1"/>
</dbReference>
<dbReference type="InterPro" id="IPR001555">
    <property type="entry name" value="GART_AS"/>
</dbReference>
<dbReference type="InterPro" id="IPR004607">
    <property type="entry name" value="GART"/>
</dbReference>
<dbReference type="GO" id="GO:0004644">
    <property type="term" value="F:phosphoribosylglycinamide formyltransferase activity"/>
    <property type="evidence" value="ECO:0007669"/>
    <property type="project" value="UniProtKB-UniRule"/>
</dbReference>
<comment type="caution">
    <text evidence="8">The sequence shown here is derived from an EMBL/GenBank/DDBJ whole genome shotgun (WGS) entry which is preliminary data.</text>
</comment>
<accession>A0A6N6M783</accession>
<dbReference type="HAMAP" id="MF_01930">
    <property type="entry name" value="PurN"/>
    <property type="match status" value="1"/>
</dbReference>
<evidence type="ECO:0000313" key="9">
    <source>
        <dbReference type="Proteomes" id="UP000435357"/>
    </source>
</evidence>
<evidence type="ECO:0000256" key="6">
    <source>
        <dbReference type="HAMAP-Rule" id="MF_01930"/>
    </source>
</evidence>
<evidence type="ECO:0000259" key="7">
    <source>
        <dbReference type="Pfam" id="PF00551"/>
    </source>
</evidence>
<keyword evidence="3 6" id="KW-0658">Purine biosynthesis</keyword>
<organism evidence="8 9">
    <name type="scientific">Salibacter halophilus</name>
    <dbReference type="NCBI Taxonomy" id="1803916"/>
    <lineage>
        <taxon>Bacteria</taxon>
        <taxon>Pseudomonadati</taxon>
        <taxon>Bacteroidota</taxon>
        <taxon>Flavobacteriia</taxon>
        <taxon>Flavobacteriales</taxon>
        <taxon>Salibacteraceae</taxon>
        <taxon>Salibacter</taxon>
    </lineage>
</organism>